<accession>A0A2L1U6D7</accession>
<dbReference type="GeneID" id="64220724"/>
<evidence type="ECO:0000313" key="2">
    <source>
        <dbReference type="EMBL" id="AVF28486.1"/>
    </source>
</evidence>
<evidence type="ECO:0000313" key="3">
    <source>
        <dbReference type="Proteomes" id="UP000239833"/>
    </source>
</evidence>
<gene>
    <name evidence="2" type="ORF">ERICIII_04427</name>
</gene>
<proteinExistence type="predicted"/>
<sequence length="262" mass="29490">MPIINDHPSENHPFAESLLSNDESSTNGVSHRCLLENGSHDVFLDYMTLALQDHHISPEALERRRDLIKTLQIKDAPMPVSPFPKNTTTQKGNFAEVFLAEYLCTTTEAELPIYRLRYNPNVEQSMKGDDVLLFDLDSDPVRIIVGESKFRGVPDKKAVVDIVEGLVRSNRTGLPISLMFVAERLFEAGNSELAKKVQNCAVLFLTNQLQIDYIGFLMSNYKAKKIVNTHASSELHNLLMISLNFESPDTIVQQAFARLEGR</sequence>
<dbReference type="AlphaFoldDB" id="A0A2L1U6D7"/>
<protein>
    <recommendedName>
        <fullName evidence="1">Anti-bacteriophage protein A/HamA C-terminal domain-containing protein</fullName>
    </recommendedName>
</protein>
<feature type="domain" description="Anti-bacteriophage protein A/HamA C-terminal" evidence="1">
    <location>
        <begin position="22"/>
        <end position="259"/>
    </location>
</feature>
<dbReference type="InterPro" id="IPR014976">
    <property type="entry name" value="AbpA_HamA_C"/>
</dbReference>
<evidence type="ECO:0000259" key="1">
    <source>
        <dbReference type="Pfam" id="PF08878"/>
    </source>
</evidence>
<dbReference type="EMBL" id="CP019655">
    <property type="protein sequence ID" value="AVF28486.1"/>
    <property type="molecule type" value="Genomic_DNA"/>
</dbReference>
<dbReference type="Proteomes" id="UP000239833">
    <property type="component" value="Chromosome"/>
</dbReference>
<dbReference type="RefSeq" id="WP_077997569.1">
    <property type="nucleotide sequence ID" value="NZ_CP019655.1"/>
</dbReference>
<reference evidence="3" key="1">
    <citation type="submission" date="2017-02" db="EMBL/GenBank/DDBJ databases">
        <title>Delineation of Paenibacillus larvae strains originating from foulbrood outbreaks.</title>
        <authorList>
            <person name="Beims H."/>
            <person name="Bunk B."/>
            <person name="Sproeer C."/>
            <person name="Mohr K.I."/>
            <person name="Pradella S."/>
            <person name="Guenther G."/>
            <person name="Rohde M."/>
            <person name="von der Ohe W."/>
            <person name="Steinert M."/>
        </authorList>
    </citation>
    <scope>NUCLEOTIDE SEQUENCE [LARGE SCALE GENOMIC DNA]</scope>
    <source>
        <strain evidence="3">Eric_III</strain>
    </source>
</reference>
<dbReference type="Pfam" id="PF08878">
    <property type="entry name" value="HamA"/>
    <property type="match status" value="1"/>
</dbReference>
<organism evidence="2 3">
    <name type="scientific">Paenibacillus larvae subsp. larvae</name>
    <dbReference type="NCBI Taxonomy" id="147375"/>
    <lineage>
        <taxon>Bacteria</taxon>
        <taxon>Bacillati</taxon>
        <taxon>Bacillota</taxon>
        <taxon>Bacilli</taxon>
        <taxon>Bacillales</taxon>
        <taxon>Paenibacillaceae</taxon>
        <taxon>Paenibacillus</taxon>
    </lineage>
</organism>
<name>A0A2L1U6D7_9BACL</name>